<proteinExistence type="predicted"/>
<accession>A0A563VPD6</accession>
<protein>
    <submittedName>
        <fullName evidence="1">Uncharacterized protein</fullName>
    </submittedName>
</protein>
<gene>
    <name evidence="1" type="ORF">H1P_1860005</name>
</gene>
<reference evidence="1 2" key="1">
    <citation type="submission" date="2019-01" db="EMBL/GenBank/DDBJ databases">
        <authorList>
            <person name="Brito A."/>
        </authorList>
    </citation>
    <scope>NUCLEOTIDE SEQUENCE [LARGE SCALE GENOMIC DNA]</scope>
    <source>
        <strain evidence="1">1</strain>
    </source>
</reference>
<evidence type="ECO:0000313" key="2">
    <source>
        <dbReference type="Proteomes" id="UP000320055"/>
    </source>
</evidence>
<organism evidence="1 2">
    <name type="scientific">Hyella patelloides LEGE 07179</name>
    <dbReference type="NCBI Taxonomy" id="945734"/>
    <lineage>
        <taxon>Bacteria</taxon>
        <taxon>Bacillati</taxon>
        <taxon>Cyanobacteriota</taxon>
        <taxon>Cyanophyceae</taxon>
        <taxon>Pleurocapsales</taxon>
        <taxon>Hyellaceae</taxon>
        <taxon>Hyella</taxon>
    </lineage>
</organism>
<dbReference type="AlphaFoldDB" id="A0A563VPD6"/>
<name>A0A563VPD6_9CYAN</name>
<dbReference type="EMBL" id="CAACVJ010000097">
    <property type="protein sequence ID" value="VEP13147.1"/>
    <property type="molecule type" value="Genomic_DNA"/>
</dbReference>
<dbReference type="RefSeq" id="WP_144871382.1">
    <property type="nucleotide sequence ID" value="NZ_LR213936.1"/>
</dbReference>
<evidence type="ECO:0000313" key="1">
    <source>
        <dbReference type="EMBL" id="VEP13147.1"/>
    </source>
</evidence>
<dbReference type="OrthoDB" id="532744at2"/>
<sequence length="84" mass="9500">MNTKLVDSLVQVILSLSQEERTLLEKKLFFDREGCSRLESISNRGVDESESSTKELMQLAQAGNSFDFLQDEPDIYSLKDGEPV</sequence>
<keyword evidence="2" id="KW-1185">Reference proteome</keyword>
<dbReference type="Proteomes" id="UP000320055">
    <property type="component" value="Unassembled WGS sequence"/>
</dbReference>